<feature type="region of interest" description="Disordered" evidence="1">
    <location>
        <begin position="27"/>
        <end position="129"/>
    </location>
</feature>
<protein>
    <submittedName>
        <fullName evidence="2">Uncharacterized protein</fullName>
    </submittedName>
</protein>
<feature type="compositionally biased region" description="Acidic residues" evidence="1">
    <location>
        <begin position="57"/>
        <end position="69"/>
    </location>
</feature>
<proteinExistence type="predicted"/>
<evidence type="ECO:0000313" key="2">
    <source>
        <dbReference type="EMBL" id="GEW39273.1"/>
    </source>
</evidence>
<feature type="compositionally biased region" description="Basic and acidic residues" evidence="1">
    <location>
        <begin position="38"/>
        <end position="56"/>
    </location>
</feature>
<gene>
    <name evidence="2" type="ORF">Tci_211249</name>
</gene>
<dbReference type="EMBL" id="BKCJ010056514">
    <property type="protein sequence ID" value="GEW39273.1"/>
    <property type="molecule type" value="Genomic_DNA"/>
</dbReference>
<comment type="caution">
    <text evidence="2">The sequence shown here is derived from an EMBL/GenBank/DDBJ whole genome shotgun (WGS) entry which is preliminary data.</text>
</comment>
<dbReference type="AlphaFoldDB" id="A0A699GUR4"/>
<name>A0A699GUR4_TANCI</name>
<accession>A0A699GUR4</accession>
<reference evidence="2" key="1">
    <citation type="journal article" date="2019" name="Sci. Rep.">
        <title>Draft genome of Tanacetum cinerariifolium, the natural source of mosquito coil.</title>
        <authorList>
            <person name="Yamashiro T."/>
            <person name="Shiraishi A."/>
            <person name="Satake H."/>
            <person name="Nakayama K."/>
        </authorList>
    </citation>
    <scope>NUCLEOTIDE SEQUENCE</scope>
</reference>
<feature type="compositionally biased region" description="Basic and acidic residues" evidence="1">
    <location>
        <begin position="70"/>
        <end position="114"/>
    </location>
</feature>
<sequence>MRLCSSEGAGITLDVLDEPKGSSIAKVDAEDDWGFDSESDKSDEHVVNERDDKWLSTDDEEKADDGEMKDDDKSIDIEETNDERIDSKNDDQEMTDAKKIIAEKLEEEKGNKEQTEEEQANDDQARKDQTEDNIVGTLVTMSQKEKPKVTSSSSSLSLSSNYGNQFLKVSSNTSLVGIIKDHADTKINSLLDVQIQQEILSVLSALLLDVLVSVIPP</sequence>
<evidence type="ECO:0000256" key="1">
    <source>
        <dbReference type="SAM" id="MobiDB-lite"/>
    </source>
</evidence>
<organism evidence="2">
    <name type="scientific">Tanacetum cinerariifolium</name>
    <name type="common">Dalmatian daisy</name>
    <name type="synonym">Chrysanthemum cinerariifolium</name>
    <dbReference type="NCBI Taxonomy" id="118510"/>
    <lineage>
        <taxon>Eukaryota</taxon>
        <taxon>Viridiplantae</taxon>
        <taxon>Streptophyta</taxon>
        <taxon>Embryophyta</taxon>
        <taxon>Tracheophyta</taxon>
        <taxon>Spermatophyta</taxon>
        <taxon>Magnoliopsida</taxon>
        <taxon>eudicotyledons</taxon>
        <taxon>Gunneridae</taxon>
        <taxon>Pentapetalae</taxon>
        <taxon>asterids</taxon>
        <taxon>campanulids</taxon>
        <taxon>Asterales</taxon>
        <taxon>Asteraceae</taxon>
        <taxon>Asteroideae</taxon>
        <taxon>Anthemideae</taxon>
        <taxon>Anthemidinae</taxon>
        <taxon>Tanacetum</taxon>
    </lineage>
</organism>